<protein>
    <submittedName>
        <fullName evidence="1">Uncharacterized protein</fullName>
    </submittedName>
</protein>
<keyword evidence="2" id="KW-1185">Reference proteome</keyword>
<sequence>MSAAQILKDVALKCEADVTATIHRNMKLVDGGTAMSAVALAGASSALGTAAGTVLAVHLAVGGGHTSGDQAADALWNILRPMVVKSVDRVLASAERGK</sequence>
<organism evidence="1 2">
    <name type="scientific">Novosphingobium chloroacetimidivorans</name>
    <dbReference type="NCBI Taxonomy" id="1428314"/>
    <lineage>
        <taxon>Bacteria</taxon>
        <taxon>Pseudomonadati</taxon>
        <taxon>Pseudomonadota</taxon>
        <taxon>Alphaproteobacteria</taxon>
        <taxon>Sphingomonadales</taxon>
        <taxon>Sphingomonadaceae</taxon>
        <taxon>Novosphingobium</taxon>
    </lineage>
</organism>
<dbReference type="RefSeq" id="WP_184246986.1">
    <property type="nucleotide sequence ID" value="NZ_JACHLR010000013.1"/>
</dbReference>
<name>A0A7W7KBA1_9SPHN</name>
<gene>
    <name evidence="1" type="ORF">HNO88_002993</name>
</gene>
<dbReference type="Proteomes" id="UP000555448">
    <property type="component" value="Unassembled WGS sequence"/>
</dbReference>
<dbReference type="EMBL" id="JACHLR010000013">
    <property type="protein sequence ID" value="MBB4859664.1"/>
    <property type="molecule type" value="Genomic_DNA"/>
</dbReference>
<proteinExistence type="predicted"/>
<accession>A0A7W7KBA1</accession>
<reference evidence="1 2" key="1">
    <citation type="submission" date="2020-08" db="EMBL/GenBank/DDBJ databases">
        <title>Functional genomics of gut bacteria from endangered species of beetles.</title>
        <authorList>
            <person name="Carlos-Shanley C."/>
        </authorList>
    </citation>
    <scope>NUCLEOTIDE SEQUENCE [LARGE SCALE GENOMIC DNA]</scope>
    <source>
        <strain evidence="1 2">S00245</strain>
    </source>
</reference>
<comment type="caution">
    <text evidence="1">The sequence shown here is derived from an EMBL/GenBank/DDBJ whole genome shotgun (WGS) entry which is preliminary data.</text>
</comment>
<evidence type="ECO:0000313" key="2">
    <source>
        <dbReference type="Proteomes" id="UP000555448"/>
    </source>
</evidence>
<dbReference type="AlphaFoldDB" id="A0A7W7KBA1"/>
<evidence type="ECO:0000313" key="1">
    <source>
        <dbReference type="EMBL" id="MBB4859664.1"/>
    </source>
</evidence>